<comment type="caution">
    <text evidence="13">The sequence shown here is derived from an EMBL/GenBank/DDBJ whole genome shotgun (WGS) entry which is preliminary data.</text>
</comment>
<dbReference type="InterPro" id="IPR000878">
    <property type="entry name" value="4pyrrol_Mease"/>
</dbReference>
<evidence type="ECO:0000259" key="12">
    <source>
        <dbReference type="Pfam" id="PF02602"/>
    </source>
</evidence>
<dbReference type="InterPro" id="IPR014776">
    <property type="entry name" value="4pyrrole_Mease_sub2"/>
</dbReference>
<dbReference type="GO" id="GO:0004851">
    <property type="term" value="F:uroporphyrin-III C-methyltransferase activity"/>
    <property type="evidence" value="ECO:0007669"/>
    <property type="project" value="UniProtKB-EC"/>
</dbReference>
<dbReference type="InterPro" id="IPR006366">
    <property type="entry name" value="CobA/CysG_C"/>
</dbReference>
<dbReference type="UniPathway" id="UPA00262">
    <property type="reaction ID" value="UER00211"/>
</dbReference>
<evidence type="ECO:0000256" key="10">
    <source>
        <dbReference type="RuleBase" id="RU003960"/>
    </source>
</evidence>
<dbReference type="PROSITE" id="PS00840">
    <property type="entry name" value="SUMT_2"/>
    <property type="match status" value="1"/>
</dbReference>
<evidence type="ECO:0000256" key="7">
    <source>
        <dbReference type="ARBA" id="ARBA00023244"/>
    </source>
</evidence>
<dbReference type="NCBIfam" id="TIGR01469">
    <property type="entry name" value="cobA_cysG_Cterm"/>
    <property type="match status" value="1"/>
</dbReference>
<comment type="similarity">
    <text evidence="1 10">Belongs to the precorrin methyltransferase family.</text>
</comment>
<dbReference type="SUPFAM" id="SSF53790">
    <property type="entry name" value="Tetrapyrrole methylase"/>
    <property type="match status" value="1"/>
</dbReference>
<dbReference type="NCBIfam" id="NF004790">
    <property type="entry name" value="PRK06136.1"/>
    <property type="match status" value="1"/>
</dbReference>
<dbReference type="SUPFAM" id="SSF69618">
    <property type="entry name" value="HemD-like"/>
    <property type="match status" value="1"/>
</dbReference>
<dbReference type="FunFam" id="3.40.1010.10:FF:000001">
    <property type="entry name" value="Siroheme synthase"/>
    <property type="match status" value="1"/>
</dbReference>
<dbReference type="Gene3D" id="3.30.950.10">
    <property type="entry name" value="Methyltransferase, Cobalt-precorrin-4 Transmethylase, Domain 2"/>
    <property type="match status" value="1"/>
</dbReference>
<accession>A0A8J6NRV0</accession>
<evidence type="ECO:0000256" key="5">
    <source>
        <dbReference type="ARBA" id="ARBA00022679"/>
    </source>
</evidence>
<dbReference type="GO" id="GO:0009236">
    <property type="term" value="P:cobalamin biosynthetic process"/>
    <property type="evidence" value="ECO:0007669"/>
    <property type="project" value="UniProtKB-KW"/>
</dbReference>
<dbReference type="InterPro" id="IPR036108">
    <property type="entry name" value="4pyrrol_syn_uPrphyn_synt_sf"/>
</dbReference>
<dbReference type="InterPro" id="IPR035996">
    <property type="entry name" value="4pyrrol_Methylase_sf"/>
</dbReference>
<sequence length="505" mass="54643">MKGKVYLVGAGPGDPGLITVKGLECIQKADVLIYDFLASPLLLKHAPEHAEVIYVGKKGGDHTLSQDKINALIVTKARQGALVTRLKGGDPFIFGRGGEEAEELIKAQVPFEIVPGVTSAIAAPAYAGIPLTHRKYTSTLAFVTGHEDPTKEESNIDWAALARGIGTVVFLMGVKNLAHIARQLIDHGRRPDTPVALIRWGTTPRQVTVTGTLATIVEQVAAAGLKAPAIIVVGDVVKLRESMKWFEKRPLLGKTVVVTRSREQASELVNRLSELGAECLEFPTIKVVPPQDAEPLERAIERLSSYDWLVFTSVNGVNFFFERLFAKNKDVRALHNMRTAVIGPATGARLLAFGLTSDIVPESYRAESVVEAFAAEDIKGKKILLPRAKEARPVLPVELTKMGAVVDEVTAYETQTAGDHADHLLSRLKAGTIDLLTFTSSSTVKNFQALLSPGSSKLLMKDITVAAIGPITAETAKKLGFKVDIIAESYTIPGLCEAIRKYYQQ</sequence>
<comment type="pathway">
    <text evidence="8">Porphyrin-containing compound metabolism; siroheme biosynthesis; precorrin-2 from uroporphyrinogen III: step 1/1.</text>
</comment>
<dbReference type="InterPro" id="IPR003754">
    <property type="entry name" value="4pyrrol_synth_uPrphyn_synth"/>
</dbReference>
<dbReference type="GO" id="GO:0032259">
    <property type="term" value="P:methylation"/>
    <property type="evidence" value="ECO:0007669"/>
    <property type="project" value="UniProtKB-KW"/>
</dbReference>
<dbReference type="Pfam" id="PF00590">
    <property type="entry name" value="TP_methylase"/>
    <property type="match status" value="1"/>
</dbReference>
<protein>
    <recommendedName>
        <fullName evidence="2">uroporphyrinogen-III C-methyltransferase</fullName>
        <ecNumber evidence="2">2.1.1.107</ecNumber>
    </recommendedName>
</protein>
<dbReference type="Gene3D" id="3.40.50.10090">
    <property type="match status" value="2"/>
</dbReference>
<name>A0A8J6NRV0_9BACT</name>
<dbReference type="PANTHER" id="PTHR45790:SF3">
    <property type="entry name" value="S-ADENOSYL-L-METHIONINE-DEPENDENT UROPORPHYRINOGEN III METHYLTRANSFERASE, CHLOROPLASTIC"/>
    <property type="match status" value="1"/>
</dbReference>
<keyword evidence="3" id="KW-0169">Cobalamin biosynthesis</keyword>
<dbReference type="FunFam" id="3.30.950.10:FF:000001">
    <property type="entry name" value="Siroheme synthase"/>
    <property type="match status" value="1"/>
</dbReference>
<dbReference type="CDD" id="cd06578">
    <property type="entry name" value="HemD"/>
    <property type="match status" value="1"/>
</dbReference>
<evidence type="ECO:0000256" key="8">
    <source>
        <dbReference type="ARBA" id="ARBA00025705"/>
    </source>
</evidence>
<evidence type="ECO:0000256" key="6">
    <source>
        <dbReference type="ARBA" id="ARBA00022691"/>
    </source>
</evidence>
<dbReference type="EC" id="2.1.1.107" evidence="2"/>
<dbReference type="InterPro" id="IPR050161">
    <property type="entry name" value="Siro_Cobalamin_biosynth"/>
</dbReference>
<reference evidence="13 14" key="1">
    <citation type="submission" date="2020-08" db="EMBL/GenBank/DDBJ databases">
        <title>Bridging the membrane lipid divide: bacteria of the FCB group superphylum have the potential to synthesize archaeal ether lipids.</title>
        <authorList>
            <person name="Villanueva L."/>
            <person name="Von Meijenfeldt F.A.B."/>
            <person name="Westbye A.B."/>
            <person name="Yadav S."/>
            <person name="Hopmans E.C."/>
            <person name="Dutilh B.E."/>
            <person name="Sinninghe Damste J.S."/>
        </authorList>
    </citation>
    <scope>NUCLEOTIDE SEQUENCE [LARGE SCALE GENOMIC DNA]</scope>
    <source>
        <strain evidence="13">NIOZ-UU30</strain>
    </source>
</reference>
<dbReference type="InterPro" id="IPR014777">
    <property type="entry name" value="4pyrrole_Mease_sub1"/>
</dbReference>
<dbReference type="CDD" id="cd11642">
    <property type="entry name" value="SUMT"/>
    <property type="match status" value="1"/>
</dbReference>
<evidence type="ECO:0000256" key="2">
    <source>
        <dbReference type="ARBA" id="ARBA00012162"/>
    </source>
</evidence>
<gene>
    <name evidence="13" type="primary">cobA</name>
    <name evidence="13" type="ORF">H8E23_07190</name>
</gene>
<comment type="pathway">
    <text evidence="9">Cofactor biosynthesis; adenosylcobalamin biosynthesis; precorrin-2 from uroporphyrinogen III: step 1/1.</text>
</comment>
<dbReference type="InterPro" id="IPR003043">
    <property type="entry name" value="Uropor_MeTrfase_CS"/>
</dbReference>
<proteinExistence type="inferred from homology"/>
<dbReference type="AlphaFoldDB" id="A0A8J6NRV0"/>
<evidence type="ECO:0000259" key="11">
    <source>
        <dbReference type="Pfam" id="PF00590"/>
    </source>
</evidence>
<keyword evidence="4 10" id="KW-0489">Methyltransferase</keyword>
<organism evidence="13 14">
    <name type="scientific">Candidatus Desulfatibia profunda</name>
    <dbReference type="NCBI Taxonomy" id="2841695"/>
    <lineage>
        <taxon>Bacteria</taxon>
        <taxon>Pseudomonadati</taxon>
        <taxon>Thermodesulfobacteriota</taxon>
        <taxon>Desulfobacteria</taxon>
        <taxon>Desulfobacterales</taxon>
        <taxon>Desulfobacterales incertae sedis</taxon>
        <taxon>Candidatus Desulfatibia</taxon>
    </lineage>
</organism>
<evidence type="ECO:0000313" key="13">
    <source>
        <dbReference type="EMBL" id="MBC8361165.1"/>
    </source>
</evidence>
<dbReference type="PROSITE" id="PS00839">
    <property type="entry name" value="SUMT_1"/>
    <property type="match status" value="1"/>
</dbReference>
<dbReference type="GO" id="GO:0004852">
    <property type="term" value="F:uroporphyrinogen-III synthase activity"/>
    <property type="evidence" value="ECO:0007669"/>
    <property type="project" value="InterPro"/>
</dbReference>
<dbReference type="Gene3D" id="3.40.1010.10">
    <property type="entry name" value="Cobalt-precorrin-4 Transmethylase, Domain 1"/>
    <property type="match status" value="1"/>
</dbReference>
<dbReference type="GO" id="GO:0019354">
    <property type="term" value="P:siroheme biosynthetic process"/>
    <property type="evidence" value="ECO:0007669"/>
    <property type="project" value="UniProtKB-UniPathway"/>
</dbReference>
<keyword evidence="7" id="KW-0627">Porphyrin biosynthesis</keyword>
<evidence type="ECO:0000256" key="4">
    <source>
        <dbReference type="ARBA" id="ARBA00022603"/>
    </source>
</evidence>
<dbReference type="EMBL" id="JACNJH010000125">
    <property type="protein sequence ID" value="MBC8361165.1"/>
    <property type="molecule type" value="Genomic_DNA"/>
</dbReference>
<dbReference type="FunFam" id="3.40.50.10090:FF:000001">
    <property type="entry name" value="Bifunctional uroporphyrinogen-III C-methyltransferase/uroporphyrinogen-III synthase"/>
    <property type="match status" value="1"/>
</dbReference>
<evidence type="ECO:0000256" key="1">
    <source>
        <dbReference type="ARBA" id="ARBA00005879"/>
    </source>
</evidence>
<evidence type="ECO:0000256" key="9">
    <source>
        <dbReference type="ARBA" id="ARBA00060548"/>
    </source>
</evidence>
<feature type="domain" description="Tetrapyrrole biosynthesis uroporphyrinogen III synthase" evidence="12">
    <location>
        <begin position="267"/>
        <end position="496"/>
    </location>
</feature>
<keyword evidence="5 10" id="KW-0808">Transferase</keyword>
<evidence type="ECO:0000313" key="14">
    <source>
        <dbReference type="Proteomes" id="UP000603434"/>
    </source>
</evidence>
<dbReference type="Pfam" id="PF02602">
    <property type="entry name" value="HEM4"/>
    <property type="match status" value="1"/>
</dbReference>
<dbReference type="PANTHER" id="PTHR45790">
    <property type="entry name" value="SIROHEME SYNTHASE-RELATED"/>
    <property type="match status" value="1"/>
</dbReference>
<dbReference type="Proteomes" id="UP000603434">
    <property type="component" value="Unassembled WGS sequence"/>
</dbReference>
<feature type="domain" description="Tetrapyrrole methylase" evidence="11">
    <location>
        <begin position="4"/>
        <end position="216"/>
    </location>
</feature>
<keyword evidence="6" id="KW-0949">S-adenosyl-L-methionine</keyword>
<evidence type="ECO:0000256" key="3">
    <source>
        <dbReference type="ARBA" id="ARBA00022573"/>
    </source>
</evidence>